<evidence type="ECO:0000256" key="4">
    <source>
        <dbReference type="ARBA" id="ARBA00022840"/>
    </source>
</evidence>
<reference evidence="9" key="1">
    <citation type="journal article" date="2019" name="Int. J. Syst. Evol. Microbiol.">
        <title>The Global Catalogue of Microorganisms (GCM) 10K type strain sequencing project: providing services to taxonomists for standard genome sequencing and annotation.</title>
        <authorList>
            <consortium name="The Broad Institute Genomics Platform"/>
            <consortium name="The Broad Institute Genome Sequencing Center for Infectious Disease"/>
            <person name="Wu L."/>
            <person name="Ma J."/>
        </authorList>
    </citation>
    <scope>NUCLEOTIDE SEQUENCE [LARGE SCALE GENOMIC DNA]</scope>
    <source>
        <strain evidence="9">JCM 18424</strain>
    </source>
</reference>
<evidence type="ECO:0000313" key="9">
    <source>
        <dbReference type="Proteomes" id="UP001500631"/>
    </source>
</evidence>
<evidence type="ECO:0000313" key="8">
    <source>
        <dbReference type="EMBL" id="GAA5101527.1"/>
    </source>
</evidence>
<dbReference type="Pfam" id="PF00005">
    <property type="entry name" value="ABC_tran"/>
    <property type="match status" value="1"/>
</dbReference>
<dbReference type="SMART" id="SM00382">
    <property type="entry name" value="AAA"/>
    <property type="match status" value="1"/>
</dbReference>
<dbReference type="NCBIfam" id="TIGR01189">
    <property type="entry name" value="ccmA"/>
    <property type="match status" value="1"/>
</dbReference>
<dbReference type="EMBL" id="BAABKE010000005">
    <property type="protein sequence ID" value="GAA5101527.1"/>
    <property type="molecule type" value="Genomic_DNA"/>
</dbReference>
<evidence type="ECO:0000256" key="1">
    <source>
        <dbReference type="ARBA" id="ARBA00022448"/>
    </source>
</evidence>
<keyword evidence="3" id="KW-0201">Cytochrome c-type biogenesis</keyword>
<dbReference type="PANTHER" id="PTHR43499">
    <property type="entry name" value="ABC TRANSPORTER I FAMILY MEMBER 1"/>
    <property type="match status" value="1"/>
</dbReference>
<keyword evidence="6" id="KW-0472">Membrane</keyword>
<evidence type="ECO:0000256" key="6">
    <source>
        <dbReference type="ARBA" id="ARBA00023136"/>
    </source>
</evidence>
<dbReference type="PANTHER" id="PTHR43499:SF1">
    <property type="entry name" value="ABC TRANSPORTER I FAMILY MEMBER 1"/>
    <property type="match status" value="1"/>
</dbReference>
<evidence type="ECO:0000256" key="3">
    <source>
        <dbReference type="ARBA" id="ARBA00022748"/>
    </source>
</evidence>
<dbReference type="InterPro" id="IPR005895">
    <property type="entry name" value="ABC_transptr_haem_export_CcmA"/>
</dbReference>
<evidence type="ECO:0000256" key="5">
    <source>
        <dbReference type="ARBA" id="ARBA00022967"/>
    </source>
</evidence>
<comment type="caution">
    <text evidence="8">The sequence shown here is derived from an EMBL/GenBank/DDBJ whole genome shotgun (WGS) entry which is preliminary data.</text>
</comment>
<dbReference type="InterPro" id="IPR017871">
    <property type="entry name" value="ABC_transporter-like_CS"/>
</dbReference>
<keyword evidence="1" id="KW-0813">Transport</keyword>
<dbReference type="RefSeq" id="WP_077925665.1">
    <property type="nucleotide sequence ID" value="NZ_BAABKE010000005.1"/>
</dbReference>
<evidence type="ECO:0000259" key="7">
    <source>
        <dbReference type="PROSITE" id="PS50893"/>
    </source>
</evidence>
<dbReference type="InterPro" id="IPR003439">
    <property type="entry name" value="ABC_transporter-like_ATP-bd"/>
</dbReference>
<keyword evidence="4" id="KW-0067">ATP-binding</keyword>
<organism evidence="8 9">
    <name type="scientific">Wohlfahrtiimonas larvae</name>
    <dbReference type="NCBI Taxonomy" id="1157986"/>
    <lineage>
        <taxon>Bacteria</taxon>
        <taxon>Pseudomonadati</taxon>
        <taxon>Pseudomonadota</taxon>
        <taxon>Gammaproteobacteria</taxon>
        <taxon>Cardiobacteriales</taxon>
        <taxon>Ignatzschineriaceae</taxon>
        <taxon>Wohlfahrtiimonas</taxon>
    </lineage>
</organism>
<gene>
    <name evidence="8" type="primary">ccmA</name>
    <name evidence="8" type="ORF">GCM10023338_17700</name>
</gene>
<keyword evidence="5" id="KW-1278">Translocase</keyword>
<dbReference type="SUPFAM" id="SSF52540">
    <property type="entry name" value="P-loop containing nucleoside triphosphate hydrolases"/>
    <property type="match status" value="1"/>
</dbReference>
<feature type="domain" description="ABC transporter" evidence="7">
    <location>
        <begin position="8"/>
        <end position="213"/>
    </location>
</feature>
<dbReference type="PROSITE" id="PS00211">
    <property type="entry name" value="ABC_TRANSPORTER_1"/>
    <property type="match status" value="1"/>
</dbReference>
<evidence type="ECO:0000256" key="2">
    <source>
        <dbReference type="ARBA" id="ARBA00022741"/>
    </source>
</evidence>
<keyword evidence="9" id="KW-1185">Reference proteome</keyword>
<dbReference type="InterPro" id="IPR027417">
    <property type="entry name" value="P-loop_NTPase"/>
</dbReference>
<keyword evidence="2" id="KW-0547">Nucleotide-binding</keyword>
<dbReference type="Proteomes" id="UP001500631">
    <property type="component" value="Unassembled WGS sequence"/>
</dbReference>
<dbReference type="NCBIfam" id="NF010061">
    <property type="entry name" value="PRK13538.1"/>
    <property type="match status" value="1"/>
</dbReference>
<name>A0ABP9MTI0_9GAMM</name>
<proteinExistence type="predicted"/>
<sequence length="213" mass="24603">MAFSEFRLTIEDVSATRNYRKVFTPVSLTLQNGMSLYIEGENGAGKTTFLRVVAGLNNIYLGNILYNDVDRKELAHTYHHNILYVGHALGLKEDLTAFENIHAMLKIQNVQRTNEEIRSVFEMLSIPTQDRAIRFLSAGQRRRVALSRLWLEPKTIWILDEPFTALDKRSIEILETAITEHYQKNGTVIFTSHQTPSEGVYNHHHIIESYRKE</sequence>
<dbReference type="InterPro" id="IPR003593">
    <property type="entry name" value="AAA+_ATPase"/>
</dbReference>
<dbReference type="Gene3D" id="3.40.50.300">
    <property type="entry name" value="P-loop containing nucleotide triphosphate hydrolases"/>
    <property type="match status" value="1"/>
</dbReference>
<dbReference type="PROSITE" id="PS50893">
    <property type="entry name" value="ABC_TRANSPORTER_2"/>
    <property type="match status" value="1"/>
</dbReference>
<protein>
    <submittedName>
        <fullName evidence="8">Cytochrome c biogenesis heme-transporting ATPase CcmA</fullName>
    </submittedName>
</protein>
<accession>A0ABP9MTI0</accession>